<dbReference type="AlphaFoldDB" id="A0A1H1T3N7"/>
<dbReference type="EMBL" id="LT629779">
    <property type="protein sequence ID" value="SDS54269.1"/>
    <property type="molecule type" value="Genomic_DNA"/>
</dbReference>
<gene>
    <name evidence="1" type="ORF">SAMN04489743_0293</name>
</gene>
<dbReference type="Proteomes" id="UP000198751">
    <property type="component" value="Chromosome I"/>
</dbReference>
<reference evidence="2" key="1">
    <citation type="submission" date="2016-10" db="EMBL/GenBank/DDBJ databases">
        <authorList>
            <person name="Varghese N."/>
            <person name="Submissions S."/>
        </authorList>
    </citation>
    <scope>NUCLEOTIDE SEQUENCE [LARGE SCALE GENOMIC DNA]</scope>
    <source>
        <strain evidence="2">IMMIB L-1606</strain>
    </source>
</reference>
<evidence type="ECO:0000313" key="2">
    <source>
        <dbReference type="Proteomes" id="UP000198751"/>
    </source>
</evidence>
<organism evidence="1 2">
    <name type="scientific">Pseudarthrobacter equi</name>
    <dbReference type="NCBI Taxonomy" id="728066"/>
    <lineage>
        <taxon>Bacteria</taxon>
        <taxon>Bacillati</taxon>
        <taxon>Actinomycetota</taxon>
        <taxon>Actinomycetes</taxon>
        <taxon>Micrococcales</taxon>
        <taxon>Micrococcaceae</taxon>
        <taxon>Pseudarthrobacter</taxon>
    </lineage>
</organism>
<sequence>MGLKPLRRLWIVKTGFWVVPIHTLFKTQLTHSP</sequence>
<protein>
    <submittedName>
        <fullName evidence="1">Uncharacterized protein</fullName>
    </submittedName>
</protein>
<evidence type="ECO:0000313" key="1">
    <source>
        <dbReference type="EMBL" id="SDS54269.1"/>
    </source>
</evidence>
<name>A0A1H1T3N7_9MICC</name>
<proteinExistence type="predicted"/>
<keyword evidence="2" id="KW-1185">Reference proteome</keyword>
<accession>A0A1H1T3N7</accession>